<dbReference type="PANTHER" id="PTHR23024">
    <property type="entry name" value="ARYLACETAMIDE DEACETYLASE"/>
    <property type="match status" value="1"/>
</dbReference>
<dbReference type="Pfam" id="PF07859">
    <property type="entry name" value="Abhydrolase_3"/>
    <property type="match status" value="1"/>
</dbReference>
<evidence type="ECO:0000313" key="4">
    <source>
        <dbReference type="Proteomes" id="UP000327013"/>
    </source>
</evidence>
<comment type="similarity">
    <text evidence="1">Belongs to the 'GDXG' lipolytic enzyme family.</text>
</comment>
<dbReference type="PANTHER" id="PTHR23024:SF532">
    <property type="entry name" value="2-HYDROXYISOFLAVANONE DEHYDRATASE-LIKE"/>
    <property type="match status" value="1"/>
</dbReference>
<dbReference type="GO" id="GO:0016787">
    <property type="term" value="F:hydrolase activity"/>
    <property type="evidence" value="ECO:0007669"/>
    <property type="project" value="InterPro"/>
</dbReference>
<organism evidence="3 4">
    <name type="scientific">Carpinus fangiana</name>
    <dbReference type="NCBI Taxonomy" id="176857"/>
    <lineage>
        <taxon>Eukaryota</taxon>
        <taxon>Viridiplantae</taxon>
        <taxon>Streptophyta</taxon>
        <taxon>Embryophyta</taxon>
        <taxon>Tracheophyta</taxon>
        <taxon>Spermatophyta</taxon>
        <taxon>Magnoliopsida</taxon>
        <taxon>eudicotyledons</taxon>
        <taxon>Gunneridae</taxon>
        <taxon>Pentapetalae</taxon>
        <taxon>rosids</taxon>
        <taxon>fabids</taxon>
        <taxon>Fagales</taxon>
        <taxon>Betulaceae</taxon>
        <taxon>Carpinus</taxon>
    </lineage>
</organism>
<reference evidence="3 4" key="1">
    <citation type="submission" date="2019-06" db="EMBL/GenBank/DDBJ databases">
        <title>A chromosomal-level reference genome of Carpinus fangiana (Coryloideae, Betulaceae).</title>
        <authorList>
            <person name="Yang X."/>
            <person name="Wang Z."/>
            <person name="Zhang L."/>
            <person name="Hao G."/>
            <person name="Liu J."/>
            <person name="Yang Y."/>
        </authorList>
    </citation>
    <scope>NUCLEOTIDE SEQUENCE [LARGE SCALE GENOMIC DNA]</scope>
    <source>
        <strain evidence="3">Cfa_2016G</strain>
        <tissue evidence="3">Leaf</tissue>
    </source>
</reference>
<dbReference type="AlphaFoldDB" id="A0A5N6QPC8"/>
<dbReference type="Gene3D" id="3.40.50.1820">
    <property type="entry name" value="alpha/beta hydrolase"/>
    <property type="match status" value="1"/>
</dbReference>
<dbReference type="OrthoDB" id="408631at2759"/>
<keyword evidence="4" id="KW-1185">Reference proteome</keyword>
<protein>
    <recommendedName>
        <fullName evidence="2">Alpha/beta hydrolase fold-3 domain-containing protein</fullName>
    </recommendedName>
</protein>
<name>A0A5N6QPC8_9ROSI</name>
<evidence type="ECO:0000313" key="3">
    <source>
        <dbReference type="EMBL" id="KAE8009005.1"/>
    </source>
</evidence>
<dbReference type="EMBL" id="CM017322">
    <property type="protein sequence ID" value="KAE8009005.1"/>
    <property type="molecule type" value="Genomic_DNA"/>
</dbReference>
<evidence type="ECO:0000259" key="2">
    <source>
        <dbReference type="Pfam" id="PF07859"/>
    </source>
</evidence>
<evidence type="ECO:0000256" key="1">
    <source>
        <dbReference type="ARBA" id="ARBA00010515"/>
    </source>
</evidence>
<dbReference type="InterPro" id="IPR050466">
    <property type="entry name" value="Carboxylest/Gibb_receptor"/>
</dbReference>
<dbReference type="SUPFAM" id="SSF53474">
    <property type="entry name" value="alpha/beta-Hydrolases"/>
    <property type="match status" value="1"/>
</dbReference>
<feature type="domain" description="Alpha/beta hydrolase fold-3" evidence="2">
    <location>
        <begin position="136"/>
        <end position="339"/>
    </location>
</feature>
<dbReference type="Proteomes" id="UP000327013">
    <property type="component" value="Chromosome 2"/>
</dbReference>
<proteinExistence type="inferred from homology"/>
<dbReference type="InterPro" id="IPR013094">
    <property type="entry name" value="AB_hydrolase_3"/>
</dbReference>
<accession>A0A5N6QPC8</accession>
<dbReference type="InterPro" id="IPR029058">
    <property type="entry name" value="AB_hydrolase_fold"/>
</dbReference>
<gene>
    <name evidence="3" type="ORF">FH972_005463</name>
</gene>
<sequence>MCLCPGGQLLFLQLGHKIIGNRIPVFLVNLKCHFFVSLSVYVSQASSFIAIALPSNHYNSSPMDSFNNQLLHHFRFFRVYKDGRIEKFHSTHKIPPSDDQITGVRSKDVVISSEPAISARIFLPKIHDPTRKLPVLFYVHGGGFCFQSAFSPEFHKLVTSLVAKSNAIAVSVEYGLFPERPLPGCYEDSWAGLQWVASHANRNGPEPWLNEYADFNRVFIGGDSGGGNISHTLAVRVGTLGLPGVKLVGLILVHPFFGGTEDDHMWLYMCPTNGGLEDPRLKPSAEDLSRLGCEKVLIFFAQNDHLRGVGGWYYEELKKSGWVGNVEVVEHEGENHVFHLRKPDCEKAIDLVNKFSAFINHLLQRL</sequence>